<name>M3DBW3_9ACTN</name>
<accession>M3DBW3</accession>
<dbReference type="EMBL" id="KB405089">
    <property type="protein sequence ID" value="EMF53842.1"/>
    <property type="molecule type" value="Genomic_DNA"/>
</dbReference>
<gene>
    <name evidence="2" type="ORF">SBD_5387</name>
</gene>
<dbReference type="Proteomes" id="UP000030760">
    <property type="component" value="Unassembled WGS sequence"/>
</dbReference>
<proteinExistence type="predicted"/>
<feature type="region of interest" description="Disordered" evidence="1">
    <location>
        <begin position="41"/>
        <end position="65"/>
    </location>
</feature>
<evidence type="ECO:0000256" key="1">
    <source>
        <dbReference type="SAM" id="MobiDB-lite"/>
    </source>
</evidence>
<dbReference type="AlphaFoldDB" id="M3DBW3"/>
<organism evidence="2 3">
    <name type="scientific">Streptomyces bottropensis ATCC 25435</name>
    <dbReference type="NCBI Taxonomy" id="1054862"/>
    <lineage>
        <taxon>Bacteria</taxon>
        <taxon>Bacillati</taxon>
        <taxon>Actinomycetota</taxon>
        <taxon>Actinomycetes</taxon>
        <taxon>Kitasatosporales</taxon>
        <taxon>Streptomycetaceae</taxon>
        <taxon>Streptomyces</taxon>
    </lineage>
</organism>
<evidence type="ECO:0000313" key="3">
    <source>
        <dbReference type="Proteomes" id="UP000030760"/>
    </source>
</evidence>
<sequence length="65" mass="6819">MVPVRVLHVTNLQRGRTGMRSALSVAAGPGYVAAPFGRFGHARGRPEERAARPRLPVSPCGTPAG</sequence>
<evidence type="ECO:0000313" key="2">
    <source>
        <dbReference type="EMBL" id="EMF53842.1"/>
    </source>
</evidence>
<reference evidence="3" key="1">
    <citation type="journal article" date="2013" name="Genome Announc.">
        <title>Draft Genome Sequence of Streptomyces bottropensis ATCC 25435, a Bottromycin-Producing Actinomycete.</title>
        <authorList>
            <person name="Zhang H."/>
            <person name="Zhou W."/>
            <person name="Zhuang Y."/>
            <person name="Liang X."/>
            <person name="Liu T."/>
        </authorList>
    </citation>
    <scope>NUCLEOTIDE SEQUENCE [LARGE SCALE GENOMIC DNA]</scope>
    <source>
        <strain evidence="3">ATCC 25435</strain>
    </source>
</reference>
<protein>
    <submittedName>
        <fullName evidence="2">Uncharacterized protein</fullName>
    </submittedName>
</protein>